<dbReference type="Proteomes" id="UP000251942">
    <property type="component" value="Unassembled WGS sequence"/>
</dbReference>
<protein>
    <recommendedName>
        <fullName evidence="8">Lipoprotein</fullName>
    </recommendedName>
</protein>
<evidence type="ECO:0000256" key="1">
    <source>
        <dbReference type="SAM" id="SignalP"/>
    </source>
</evidence>
<dbReference type="Proteomes" id="UP000254033">
    <property type="component" value="Unassembled WGS sequence"/>
</dbReference>
<feature type="signal peptide" evidence="1">
    <location>
        <begin position="1"/>
        <end position="18"/>
    </location>
</feature>
<keyword evidence="1" id="KW-0732">Signal</keyword>
<organism evidence="2 5">
    <name type="scientific">Legionella feeleii</name>
    <dbReference type="NCBI Taxonomy" id="453"/>
    <lineage>
        <taxon>Bacteria</taxon>
        <taxon>Pseudomonadati</taxon>
        <taxon>Pseudomonadota</taxon>
        <taxon>Gammaproteobacteria</taxon>
        <taxon>Legionellales</taxon>
        <taxon>Legionellaceae</taxon>
        <taxon>Legionella</taxon>
    </lineage>
</organism>
<feature type="chain" id="PRO_5036299220" description="Lipoprotein" evidence="1">
    <location>
        <begin position="19"/>
        <end position="100"/>
    </location>
</feature>
<evidence type="ECO:0000313" key="2">
    <source>
        <dbReference type="EMBL" id="KTC95907.1"/>
    </source>
</evidence>
<reference evidence="6 7" key="2">
    <citation type="submission" date="2018-06" db="EMBL/GenBank/DDBJ databases">
        <authorList>
            <consortium name="Pathogen Informatics"/>
            <person name="Doyle S."/>
        </authorList>
    </citation>
    <scope>NUCLEOTIDE SEQUENCE [LARGE SCALE GENOMIC DNA]</scope>
    <source>
        <strain evidence="4 7">NCTC11978</strain>
        <strain evidence="3 6">NCTC12022</strain>
    </source>
</reference>
<dbReference type="EMBL" id="UGNY01000001">
    <property type="protein sequence ID" value="STX37681.1"/>
    <property type="molecule type" value="Genomic_DNA"/>
</dbReference>
<evidence type="ECO:0000313" key="4">
    <source>
        <dbReference type="EMBL" id="STX37681.1"/>
    </source>
</evidence>
<dbReference type="EMBL" id="LNYB01000082">
    <property type="protein sequence ID" value="KTC95907.1"/>
    <property type="molecule type" value="Genomic_DNA"/>
</dbReference>
<name>A0A0W0TK24_9GAMM</name>
<dbReference type="EMBL" id="UASS01000008">
    <property type="protein sequence ID" value="SPX60334.1"/>
    <property type="molecule type" value="Genomic_DNA"/>
</dbReference>
<evidence type="ECO:0000313" key="7">
    <source>
        <dbReference type="Proteomes" id="UP000254033"/>
    </source>
</evidence>
<evidence type="ECO:0000313" key="3">
    <source>
        <dbReference type="EMBL" id="SPX60334.1"/>
    </source>
</evidence>
<keyword evidence="5" id="KW-1185">Reference proteome</keyword>
<dbReference type="Proteomes" id="UP000054698">
    <property type="component" value="Unassembled WGS sequence"/>
</dbReference>
<dbReference type="PATRIC" id="fig|453.4.peg.2485"/>
<gene>
    <name evidence="2" type="ORF">Lfee_2269</name>
    <name evidence="4" type="ORF">NCTC11978_00849</name>
    <name evidence="3" type="ORF">NCTC12022_01051</name>
</gene>
<evidence type="ECO:0008006" key="8">
    <source>
        <dbReference type="Google" id="ProtNLM"/>
    </source>
</evidence>
<dbReference type="STRING" id="453.Lfee_2269"/>
<reference evidence="2 5" key="1">
    <citation type="submission" date="2015-11" db="EMBL/GenBank/DDBJ databases">
        <title>Genomic analysis of 38 Legionella species identifies large and diverse effector repertoires.</title>
        <authorList>
            <person name="Burstein D."/>
            <person name="Amaro F."/>
            <person name="Zusman T."/>
            <person name="Lifshitz Z."/>
            <person name="Cohen O."/>
            <person name="Gilbert J.A."/>
            <person name="Pupko T."/>
            <person name="Shuman H.A."/>
            <person name="Segal G."/>
        </authorList>
    </citation>
    <scope>NUCLEOTIDE SEQUENCE [LARGE SCALE GENOMIC DNA]</scope>
    <source>
        <strain evidence="2 5">WO-44C</strain>
    </source>
</reference>
<evidence type="ECO:0000313" key="5">
    <source>
        <dbReference type="Proteomes" id="UP000054698"/>
    </source>
</evidence>
<dbReference type="PROSITE" id="PS51257">
    <property type="entry name" value="PROKAR_LIPOPROTEIN"/>
    <property type="match status" value="1"/>
</dbReference>
<dbReference type="AlphaFoldDB" id="A0A0W0TK24"/>
<evidence type="ECO:0000313" key="6">
    <source>
        <dbReference type="Proteomes" id="UP000251942"/>
    </source>
</evidence>
<proteinExistence type="predicted"/>
<accession>A0A0W0TK24</accession>
<sequence length="100" mass="11230">MKRHFCFVLALVPTTVFAQGCITGKVSEKPSYVCVDGRSLSRTGGGLVWQAKRGCFMSRIPCCNYDATHYSYSANPGYVFSSYNRCRQGYPFHLGEMQTH</sequence>
<dbReference type="RefSeq" id="WP_058446912.1">
    <property type="nucleotide sequence ID" value="NZ_CAAAHT010000016.1"/>
</dbReference>
<dbReference type="OrthoDB" id="5639188at2"/>